<evidence type="ECO:0000313" key="2">
    <source>
        <dbReference type="EMBL" id="PGH16728.1"/>
    </source>
</evidence>
<evidence type="ECO:0008006" key="4">
    <source>
        <dbReference type="Google" id="ProtNLM"/>
    </source>
</evidence>
<keyword evidence="3" id="KW-1185">Reference proteome</keyword>
<evidence type="ECO:0000313" key="3">
    <source>
        <dbReference type="Proteomes" id="UP000223968"/>
    </source>
</evidence>
<organism evidence="2 3">
    <name type="scientific">Helicocarpus griseus UAMH5409</name>
    <dbReference type="NCBI Taxonomy" id="1447875"/>
    <lineage>
        <taxon>Eukaryota</taxon>
        <taxon>Fungi</taxon>
        <taxon>Dikarya</taxon>
        <taxon>Ascomycota</taxon>
        <taxon>Pezizomycotina</taxon>
        <taxon>Eurotiomycetes</taxon>
        <taxon>Eurotiomycetidae</taxon>
        <taxon>Onygenales</taxon>
        <taxon>Ajellomycetaceae</taxon>
        <taxon>Helicocarpus</taxon>
    </lineage>
</organism>
<comment type="caution">
    <text evidence="2">The sequence shown here is derived from an EMBL/GenBank/DDBJ whole genome shotgun (WGS) entry which is preliminary data.</text>
</comment>
<dbReference type="AlphaFoldDB" id="A0A2B7Y749"/>
<name>A0A2B7Y749_9EURO</name>
<feature type="compositionally biased region" description="Polar residues" evidence="1">
    <location>
        <begin position="19"/>
        <end position="30"/>
    </location>
</feature>
<feature type="region of interest" description="Disordered" evidence="1">
    <location>
        <begin position="1"/>
        <end position="62"/>
    </location>
</feature>
<gene>
    <name evidence="2" type="ORF">AJ79_01601</name>
</gene>
<protein>
    <recommendedName>
        <fullName evidence="4">Tubby C-terminal domain-containing protein</fullName>
    </recommendedName>
</protein>
<proteinExistence type="predicted"/>
<dbReference type="Proteomes" id="UP000223968">
    <property type="component" value="Unassembled WGS sequence"/>
</dbReference>
<sequence length="314" mass="34530">MEPTTSPLVAERAKRNDAPVNNETSSPTADTQKEFRDINTSTSGNIEVVTPDHEQKQVSLSHPDNAQKQVHIDQHGGSGNIEVNHKPPVYRKFQVEKSTALGLILPQNLQLTIYNVTNGSYFPSYLTTNMHWVELMTALPAVFSLYPVSNTGVSGEDTGRIVKFCPKGWQGVTGLKAELETAINGTAGATSERKWTITRSGWSRQHRMEEVVTGNELVSSPNSRYFVWKGSIEVVDLLDDEGPRCKGNLKLESLAGNTLLAAWKQRRDDRIMGSITIFEAAKDVLPVEVIVASCISVVMSERASGVNFFGGKKK</sequence>
<dbReference type="EMBL" id="PDNB01000015">
    <property type="protein sequence ID" value="PGH16728.1"/>
    <property type="molecule type" value="Genomic_DNA"/>
</dbReference>
<dbReference type="OrthoDB" id="5417695at2759"/>
<accession>A0A2B7Y749</accession>
<reference evidence="2 3" key="1">
    <citation type="submission" date="2017-10" db="EMBL/GenBank/DDBJ databases">
        <title>Comparative genomics in systemic dimorphic fungi from Ajellomycetaceae.</title>
        <authorList>
            <person name="Munoz J.F."/>
            <person name="Mcewen J.G."/>
            <person name="Clay O.K."/>
            <person name="Cuomo C.A."/>
        </authorList>
    </citation>
    <scope>NUCLEOTIDE SEQUENCE [LARGE SCALE GENOMIC DNA]</scope>
    <source>
        <strain evidence="2 3">UAMH5409</strain>
    </source>
</reference>
<evidence type="ECO:0000256" key="1">
    <source>
        <dbReference type="SAM" id="MobiDB-lite"/>
    </source>
</evidence>